<keyword evidence="9" id="KW-0670">Pyruvate</keyword>
<dbReference type="GO" id="GO:0005829">
    <property type="term" value="C:cytosol"/>
    <property type="evidence" value="ECO:0007669"/>
    <property type="project" value="TreeGrafter"/>
</dbReference>
<evidence type="ECO:0000256" key="5">
    <source>
        <dbReference type="ARBA" id="ARBA00023115"/>
    </source>
</evidence>
<dbReference type="InterPro" id="IPR017716">
    <property type="entry name" value="S-AdoMet_deCOase_pro-enz"/>
</dbReference>
<dbReference type="GO" id="GO:0004014">
    <property type="term" value="F:adenosylmethionine decarboxylase activity"/>
    <property type="evidence" value="ECO:0007669"/>
    <property type="project" value="InterPro"/>
</dbReference>
<dbReference type="RefSeq" id="WP_066060622.1">
    <property type="nucleotide sequence ID" value="NZ_CP013015.1"/>
</dbReference>
<dbReference type="Gene3D" id="3.60.90.10">
    <property type="entry name" value="S-adenosylmethionine decarboxylase"/>
    <property type="match status" value="1"/>
</dbReference>
<evidence type="ECO:0000256" key="4">
    <source>
        <dbReference type="ARBA" id="ARBA00023066"/>
    </source>
</evidence>
<evidence type="ECO:0000256" key="9">
    <source>
        <dbReference type="ARBA" id="ARBA00023317"/>
    </source>
</evidence>
<proteinExistence type="predicted"/>
<sequence length="144" mass="16790">MKTTYGFGQHLMLDGYGCNRKKLMDMKLLYDFLDTYPSEMKMTKVMPPYVFSCESKNPENWGYSGFVIIAESHISIHTFPEKNYLSLDIFSCKTFDSQKAIQHVVELFEVKEKEIRVLDRGTEFPHNFIRAAEIVRIDRTAVSD</sequence>
<dbReference type="OrthoDB" id="9793120at2"/>
<keyword evidence="3" id="KW-0068">Autocatalytic cleavage</keyword>
<reference evidence="10 11" key="1">
    <citation type="submission" date="2015-10" db="EMBL/GenBank/DDBJ databases">
        <title>Candidatus Desulfofervidus auxilii, a hydrogenotrophic sulfate-reducing bacterium involved in the thermophilic anaerobic oxidation of methane.</title>
        <authorList>
            <person name="Krukenberg V."/>
            <person name="Richter M."/>
            <person name="Wegener G."/>
        </authorList>
    </citation>
    <scope>NUCLEOTIDE SEQUENCE [LARGE SCALE GENOMIC DNA]</scope>
    <source>
        <strain evidence="10 11">HS1</strain>
    </source>
</reference>
<evidence type="ECO:0000256" key="3">
    <source>
        <dbReference type="ARBA" id="ARBA00022813"/>
    </source>
</evidence>
<dbReference type="InterPro" id="IPR003826">
    <property type="entry name" value="AdoMetDC_fam_prok"/>
</dbReference>
<evidence type="ECO:0000313" key="10">
    <source>
        <dbReference type="EMBL" id="AMM40317.1"/>
    </source>
</evidence>
<dbReference type="GO" id="GO:0008295">
    <property type="term" value="P:spermidine biosynthetic process"/>
    <property type="evidence" value="ECO:0007669"/>
    <property type="project" value="UniProtKB-KW"/>
</dbReference>
<keyword evidence="5" id="KW-0620">Polyamine biosynthesis</keyword>
<evidence type="ECO:0000256" key="7">
    <source>
        <dbReference type="ARBA" id="ARBA00023239"/>
    </source>
</evidence>
<name>A0A7U4QJ64_DESA2</name>
<dbReference type="KEGG" id="daw:HS1_000511"/>
<dbReference type="PANTHER" id="PTHR33866">
    <property type="entry name" value="S-ADENOSYLMETHIONINE DECARBOXYLASE PROENZYME"/>
    <property type="match status" value="1"/>
</dbReference>
<dbReference type="Proteomes" id="UP000070560">
    <property type="component" value="Chromosome"/>
</dbReference>
<dbReference type="NCBIfam" id="TIGR03330">
    <property type="entry name" value="SAM_DCase_Bsu"/>
    <property type="match status" value="1"/>
</dbReference>
<evidence type="ECO:0000256" key="8">
    <source>
        <dbReference type="ARBA" id="ARBA00023270"/>
    </source>
</evidence>
<organism evidence="10 11">
    <name type="scientific">Desulfofervidus auxilii</name>
    <dbReference type="NCBI Taxonomy" id="1621989"/>
    <lineage>
        <taxon>Bacteria</taxon>
        <taxon>Pseudomonadati</taxon>
        <taxon>Thermodesulfobacteriota</taxon>
        <taxon>Candidatus Desulfofervidia</taxon>
        <taxon>Candidatus Desulfofervidales</taxon>
        <taxon>Candidatus Desulfofervidaceae</taxon>
        <taxon>Candidatus Desulfofervidus</taxon>
    </lineage>
</organism>
<dbReference type="EMBL" id="CP013015">
    <property type="protein sequence ID" value="AMM40317.1"/>
    <property type="molecule type" value="Genomic_DNA"/>
</dbReference>
<protein>
    <submittedName>
        <fullName evidence="10">S-adenosylmethionine decarboxylase</fullName>
    </submittedName>
</protein>
<keyword evidence="2" id="KW-0210">Decarboxylase</keyword>
<comment type="cofactor">
    <cofactor evidence="1">
        <name>pyruvate</name>
        <dbReference type="ChEBI" id="CHEBI:15361"/>
    </cofactor>
</comment>
<evidence type="ECO:0000256" key="6">
    <source>
        <dbReference type="ARBA" id="ARBA00023145"/>
    </source>
</evidence>
<evidence type="ECO:0000256" key="1">
    <source>
        <dbReference type="ARBA" id="ARBA00001928"/>
    </source>
</evidence>
<dbReference type="Pfam" id="PF02675">
    <property type="entry name" value="AdoMet_dc"/>
    <property type="match status" value="1"/>
</dbReference>
<accession>A0A7U4QJ64</accession>
<dbReference type="InterPro" id="IPR016067">
    <property type="entry name" value="S-AdoMet_deCO2ase_core"/>
</dbReference>
<keyword evidence="6" id="KW-0865">Zymogen</keyword>
<keyword evidence="8" id="KW-0704">Schiff base</keyword>
<gene>
    <name evidence="10" type="ORF">HS1_000511</name>
</gene>
<evidence type="ECO:0000313" key="11">
    <source>
        <dbReference type="Proteomes" id="UP000070560"/>
    </source>
</evidence>
<evidence type="ECO:0000256" key="2">
    <source>
        <dbReference type="ARBA" id="ARBA00022793"/>
    </source>
</evidence>
<dbReference type="AlphaFoldDB" id="A0A7U4QJ64"/>
<keyword evidence="7" id="KW-0456">Lyase</keyword>
<dbReference type="SUPFAM" id="SSF56276">
    <property type="entry name" value="S-adenosylmethionine decarboxylase"/>
    <property type="match status" value="1"/>
</dbReference>
<keyword evidence="4" id="KW-0745">Spermidine biosynthesis</keyword>
<keyword evidence="11" id="KW-1185">Reference proteome</keyword>
<dbReference type="PANTHER" id="PTHR33866:SF2">
    <property type="entry name" value="S-ADENOSYLMETHIONINE DECARBOXYLASE PROENZYME"/>
    <property type="match status" value="1"/>
</dbReference>